<dbReference type="SUPFAM" id="SSF53474">
    <property type="entry name" value="alpha/beta-Hydrolases"/>
    <property type="match status" value="1"/>
</dbReference>
<dbReference type="InterPro" id="IPR000639">
    <property type="entry name" value="Epox_hydrolase-like"/>
</dbReference>
<protein>
    <submittedName>
        <fullName evidence="2">Haloalkane dehalogenase</fullName>
    </submittedName>
</protein>
<organism evidence="2 3">
    <name type="scientific">Aliisedimentitalea scapharcae</name>
    <dbReference type="NCBI Taxonomy" id="1524259"/>
    <lineage>
        <taxon>Bacteria</taxon>
        <taxon>Pseudomonadati</taxon>
        <taxon>Pseudomonadota</taxon>
        <taxon>Alphaproteobacteria</taxon>
        <taxon>Rhodobacterales</taxon>
        <taxon>Roseobacteraceae</taxon>
        <taxon>Aliisedimentitalea</taxon>
    </lineage>
</organism>
<evidence type="ECO:0000313" key="2">
    <source>
        <dbReference type="EMBL" id="WZK88314.1"/>
    </source>
</evidence>
<proteinExistence type="predicted"/>
<dbReference type="InterPro" id="IPR050266">
    <property type="entry name" value="AB_hydrolase_sf"/>
</dbReference>
<dbReference type="InterPro" id="IPR029058">
    <property type="entry name" value="AB_hydrolase_fold"/>
</dbReference>
<evidence type="ECO:0000259" key="1">
    <source>
        <dbReference type="Pfam" id="PF00561"/>
    </source>
</evidence>
<dbReference type="EMBL" id="CP123584">
    <property type="protein sequence ID" value="WZK88314.1"/>
    <property type="molecule type" value="Genomic_DNA"/>
</dbReference>
<feature type="domain" description="AB hydrolase-1" evidence="1">
    <location>
        <begin position="46"/>
        <end position="169"/>
    </location>
</feature>
<dbReference type="PRINTS" id="PR00412">
    <property type="entry name" value="EPOXHYDRLASE"/>
</dbReference>
<keyword evidence="3" id="KW-1185">Reference proteome</keyword>
<dbReference type="PRINTS" id="PR00111">
    <property type="entry name" value="ABHYDROLASE"/>
</dbReference>
<dbReference type="RefSeq" id="WP_406645699.1">
    <property type="nucleotide sequence ID" value="NZ_CP123584.1"/>
</dbReference>
<name>A0ABZ2XSJ1_9RHOB</name>
<dbReference type="Pfam" id="PF00561">
    <property type="entry name" value="Abhydrolase_1"/>
    <property type="match status" value="1"/>
</dbReference>
<dbReference type="NCBIfam" id="NF002043">
    <property type="entry name" value="PRK00870.1"/>
    <property type="match status" value="1"/>
</dbReference>
<dbReference type="Gene3D" id="3.40.50.1820">
    <property type="entry name" value="alpha/beta hydrolase"/>
    <property type="match status" value="1"/>
</dbReference>
<evidence type="ECO:0000313" key="3">
    <source>
        <dbReference type="Proteomes" id="UP001623232"/>
    </source>
</evidence>
<accession>A0ABZ2XSJ1</accession>
<reference evidence="2 3" key="1">
    <citation type="submission" date="2023-04" db="EMBL/GenBank/DDBJ databases">
        <title>Complete genome sequence of Alisedimentitalea scapharcae.</title>
        <authorList>
            <person name="Rong J.-C."/>
            <person name="Yi M.-L."/>
            <person name="Zhao Q."/>
        </authorList>
    </citation>
    <scope>NUCLEOTIDE SEQUENCE [LARGE SCALE GENOMIC DNA]</scope>
    <source>
        <strain evidence="2 3">KCTC 42119</strain>
    </source>
</reference>
<dbReference type="InterPro" id="IPR000073">
    <property type="entry name" value="AB_hydrolase_1"/>
</dbReference>
<dbReference type="PANTHER" id="PTHR43798:SF24">
    <property type="entry name" value="CIS-3-ALKYL-4-ALKYLOXETAN-2-ONE DECARBOXYLASE"/>
    <property type="match status" value="1"/>
</dbReference>
<dbReference type="PANTHER" id="PTHR43798">
    <property type="entry name" value="MONOACYLGLYCEROL LIPASE"/>
    <property type="match status" value="1"/>
</dbReference>
<sequence>MQVLRTPDDRFQGLKDYDFASNYLTLSGPDAIRMHYLDEGPASEGPVLCLHGEPTWSYLYRHMIPVFTAAGHRVIAPDLVGFGKSDKPVARADYSYQTHVDWLTDAVIQLDLREITLVCQDWGGLIGLRLWADMPDRVARVVVANTALPTGDHPMNDAFKSWRAYSQAAEPFNSGRIVHGGTINKLTDEEIAAYNAPFPDESHLAGARQFPMLVPDSPEDPAAEPNRQAWTVLHTLDTPVLTLFGAEDKVMAGVDRVFQKLPGAHGQPHALLPGAGHFLQEDVGPELARRTCDFIASTPVS</sequence>
<dbReference type="Proteomes" id="UP001623232">
    <property type="component" value="Chromosome"/>
</dbReference>
<gene>
    <name evidence="2" type="ORF">QEZ52_17180</name>
</gene>